<proteinExistence type="predicted"/>
<dbReference type="SMART" id="SM00834">
    <property type="entry name" value="CxxC_CXXC_SSSS"/>
    <property type="match status" value="1"/>
</dbReference>
<organism evidence="2 3">
    <name type="scientific">Methylomagnum ishizawai</name>
    <dbReference type="NCBI Taxonomy" id="1760988"/>
    <lineage>
        <taxon>Bacteria</taxon>
        <taxon>Pseudomonadati</taxon>
        <taxon>Pseudomonadota</taxon>
        <taxon>Gammaproteobacteria</taxon>
        <taxon>Methylococcales</taxon>
        <taxon>Methylococcaceae</taxon>
        <taxon>Methylomagnum</taxon>
    </lineage>
</organism>
<dbReference type="RefSeq" id="WP_085211926.1">
    <property type="nucleotide sequence ID" value="NZ_FXAM01000001.1"/>
</dbReference>
<dbReference type="STRING" id="1760988.SAMN02949497_1810"/>
<evidence type="ECO:0000313" key="2">
    <source>
        <dbReference type="EMBL" id="SMF94492.1"/>
    </source>
</evidence>
<dbReference type="NCBIfam" id="TIGR02605">
    <property type="entry name" value="CxxC_CxxC_SSSS"/>
    <property type="match status" value="1"/>
</dbReference>
<protein>
    <submittedName>
        <fullName evidence="2">Putative regulatory protein, FmdB family</fullName>
    </submittedName>
</protein>
<accession>A0A1Y6D1Q8</accession>
<keyword evidence="3" id="KW-1185">Reference proteome</keyword>
<sequence length="76" mass="7768">MPTYDYQCQACSHPYTAMHKISESAPPCPECGSTEVKKLLSAPAVHGGSSSRQEFAPCGVPAAAAGCGSGMCGHSH</sequence>
<dbReference type="PANTHER" id="PTHR34404:SF3">
    <property type="entry name" value="REGULATORY PROTEIN, FMDB FAMILY"/>
    <property type="match status" value="1"/>
</dbReference>
<name>A0A1Y6D1Q8_9GAMM</name>
<gene>
    <name evidence="2" type="ORF">SAMN02949497_1810</name>
</gene>
<evidence type="ECO:0000259" key="1">
    <source>
        <dbReference type="SMART" id="SM00834"/>
    </source>
</evidence>
<dbReference type="OrthoDB" id="9813321at2"/>
<dbReference type="Pfam" id="PF09723">
    <property type="entry name" value="Zn_ribbon_8"/>
    <property type="match status" value="1"/>
</dbReference>
<dbReference type="AlphaFoldDB" id="A0A1Y6D1Q8"/>
<dbReference type="Proteomes" id="UP000192923">
    <property type="component" value="Unassembled WGS sequence"/>
</dbReference>
<dbReference type="PANTHER" id="PTHR34404">
    <property type="entry name" value="REGULATORY PROTEIN, FMDB FAMILY"/>
    <property type="match status" value="1"/>
</dbReference>
<dbReference type="EMBL" id="FXAM01000001">
    <property type="protein sequence ID" value="SMF94492.1"/>
    <property type="molecule type" value="Genomic_DNA"/>
</dbReference>
<feature type="domain" description="Putative regulatory protein FmdB zinc ribbon" evidence="1">
    <location>
        <begin position="1"/>
        <end position="41"/>
    </location>
</feature>
<evidence type="ECO:0000313" key="3">
    <source>
        <dbReference type="Proteomes" id="UP000192923"/>
    </source>
</evidence>
<reference evidence="2 3" key="1">
    <citation type="submission" date="2016-12" db="EMBL/GenBank/DDBJ databases">
        <authorList>
            <person name="Song W.-J."/>
            <person name="Kurnit D.M."/>
        </authorList>
    </citation>
    <scope>NUCLEOTIDE SEQUENCE [LARGE SCALE GENOMIC DNA]</scope>
    <source>
        <strain evidence="2 3">175</strain>
    </source>
</reference>
<dbReference type="InterPro" id="IPR013429">
    <property type="entry name" value="Regulatory_FmdB_Zinc_ribbon"/>
</dbReference>